<protein>
    <submittedName>
        <fullName evidence="2">Uncharacterized protein</fullName>
    </submittedName>
</protein>
<sequence>MQTRPDLTCPSTMKAALIICLSFTLLVTCKASLTSTFRCFYDEERCHRLHSVTLNYRRRCCPSPLRIFMPSATECYCVL</sequence>
<reference evidence="2" key="1">
    <citation type="journal article" date="2023" name="G3 (Bethesda)">
        <title>A reference genome for the long-term kleptoplast-retaining sea slug Elysia crispata morphotype clarki.</title>
        <authorList>
            <person name="Eastman K.E."/>
            <person name="Pendleton A.L."/>
            <person name="Shaikh M.A."/>
            <person name="Suttiyut T."/>
            <person name="Ogas R."/>
            <person name="Tomko P."/>
            <person name="Gavelis G."/>
            <person name="Widhalm J.R."/>
            <person name="Wisecaver J.H."/>
        </authorList>
    </citation>
    <scope>NUCLEOTIDE SEQUENCE</scope>
    <source>
        <strain evidence="2">ECLA1</strain>
    </source>
</reference>
<name>A0AAE0XS76_9GAST</name>
<organism evidence="2 3">
    <name type="scientific">Elysia crispata</name>
    <name type="common">lettuce slug</name>
    <dbReference type="NCBI Taxonomy" id="231223"/>
    <lineage>
        <taxon>Eukaryota</taxon>
        <taxon>Metazoa</taxon>
        <taxon>Spiralia</taxon>
        <taxon>Lophotrochozoa</taxon>
        <taxon>Mollusca</taxon>
        <taxon>Gastropoda</taxon>
        <taxon>Heterobranchia</taxon>
        <taxon>Euthyneura</taxon>
        <taxon>Panpulmonata</taxon>
        <taxon>Sacoglossa</taxon>
        <taxon>Placobranchoidea</taxon>
        <taxon>Plakobranchidae</taxon>
        <taxon>Elysia</taxon>
    </lineage>
</organism>
<proteinExistence type="predicted"/>
<dbReference type="EMBL" id="JAWDGP010007794">
    <property type="protein sequence ID" value="KAK3704576.1"/>
    <property type="molecule type" value="Genomic_DNA"/>
</dbReference>
<comment type="caution">
    <text evidence="2">The sequence shown here is derived from an EMBL/GenBank/DDBJ whole genome shotgun (WGS) entry which is preliminary data.</text>
</comment>
<dbReference type="AlphaFoldDB" id="A0AAE0XS76"/>
<keyword evidence="1" id="KW-0732">Signal</keyword>
<accession>A0AAE0XS76</accession>
<feature type="signal peptide" evidence="1">
    <location>
        <begin position="1"/>
        <end position="31"/>
    </location>
</feature>
<evidence type="ECO:0000313" key="3">
    <source>
        <dbReference type="Proteomes" id="UP001283361"/>
    </source>
</evidence>
<gene>
    <name evidence="2" type="ORF">RRG08_033618</name>
</gene>
<feature type="chain" id="PRO_5041997217" evidence="1">
    <location>
        <begin position="32"/>
        <end position="79"/>
    </location>
</feature>
<evidence type="ECO:0000256" key="1">
    <source>
        <dbReference type="SAM" id="SignalP"/>
    </source>
</evidence>
<keyword evidence="3" id="KW-1185">Reference proteome</keyword>
<dbReference type="Proteomes" id="UP001283361">
    <property type="component" value="Unassembled WGS sequence"/>
</dbReference>
<evidence type="ECO:0000313" key="2">
    <source>
        <dbReference type="EMBL" id="KAK3704576.1"/>
    </source>
</evidence>